<keyword evidence="2" id="KW-1185">Reference proteome</keyword>
<sequence>MNTTRTYSHMPDSVADKENIRRDEQQLLVEKMKTLNDLEANYEDSIFDAIRLRENFIKESAKIVGKLEEKLNEQYDMLMSQNVEVDIAKISQHTTDQIIHSIEVLQRKDSTEGEIQQKINEMKNRQIKMDSDIDKKLDLIDKIMKLKKCP</sequence>
<dbReference type="EMBL" id="JAKKPZ010000048">
    <property type="protein sequence ID" value="KAI1706366.1"/>
    <property type="molecule type" value="Genomic_DNA"/>
</dbReference>
<dbReference type="Proteomes" id="UP001201812">
    <property type="component" value="Unassembled WGS sequence"/>
</dbReference>
<organism evidence="1 2">
    <name type="scientific">Ditylenchus destructor</name>
    <dbReference type="NCBI Taxonomy" id="166010"/>
    <lineage>
        <taxon>Eukaryota</taxon>
        <taxon>Metazoa</taxon>
        <taxon>Ecdysozoa</taxon>
        <taxon>Nematoda</taxon>
        <taxon>Chromadorea</taxon>
        <taxon>Rhabditida</taxon>
        <taxon>Tylenchina</taxon>
        <taxon>Tylenchomorpha</taxon>
        <taxon>Sphaerularioidea</taxon>
        <taxon>Anguinidae</taxon>
        <taxon>Anguininae</taxon>
        <taxon>Ditylenchus</taxon>
    </lineage>
</organism>
<accession>A0AAD4MU59</accession>
<name>A0AAD4MU59_9BILA</name>
<gene>
    <name evidence="1" type="ORF">DdX_13025</name>
</gene>
<comment type="caution">
    <text evidence="1">The sequence shown here is derived from an EMBL/GenBank/DDBJ whole genome shotgun (WGS) entry which is preliminary data.</text>
</comment>
<dbReference type="AlphaFoldDB" id="A0AAD4MU59"/>
<protein>
    <submittedName>
        <fullName evidence="1">Uncharacterized protein</fullName>
    </submittedName>
</protein>
<proteinExistence type="predicted"/>
<evidence type="ECO:0000313" key="2">
    <source>
        <dbReference type="Proteomes" id="UP001201812"/>
    </source>
</evidence>
<evidence type="ECO:0000313" key="1">
    <source>
        <dbReference type="EMBL" id="KAI1706366.1"/>
    </source>
</evidence>
<reference evidence="1" key="1">
    <citation type="submission" date="2022-01" db="EMBL/GenBank/DDBJ databases">
        <title>Genome Sequence Resource for Two Populations of Ditylenchus destructor, the Migratory Endoparasitic Phytonematode.</title>
        <authorList>
            <person name="Zhang H."/>
            <person name="Lin R."/>
            <person name="Xie B."/>
        </authorList>
    </citation>
    <scope>NUCLEOTIDE SEQUENCE</scope>
    <source>
        <strain evidence="1">BazhouSP</strain>
    </source>
</reference>